<keyword evidence="1" id="KW-0812">Transmembrane</keyword>
<keyword evidence="1" id="KW-0472">Membrane</keyword>
<feature type="transmembrane region" description="Helical" evidence="1">
    <location>
        <begin position="6"/>
        <end position="28"/>
    </location>
</feature>
<dbReference type="AlphaFoldDB" id="A0A4R3LKB3"/>
<sequence length="315" mass="33737">METRGHYVLIGAFVLGIASLALLAVLWLGKHSLDREFDLYEVYFQEAVTGLAKGSPVQYNGIQIGEVQSLRLSRVNPGRVIARIRVRGGSPIKTDTEAKLGYLGVTGVAFIQLSGGTVEASRLQPRPGRQFAVIRAQPSDLAKLFESGADIVVTVNEVLQRVSSILSDENAERIAGAIEGLNQFTSAVAAEGDAIGVLLRDGARSATELAQTLAEVRSTVQTLERTIADTRGLIDGEAREALASLGSAASELEALLTGNRGAIDNFAQNGLGELTQVMAELRAVLVTLQAITRELRDNPSGYLLGRERPREYTPK</sequence>
<evidence type="ECO:0000313" key="4">
    <source>
        <dbReference type="Proteomes" id="UP000294599"/>
    </source>
</evidence>
<evidence type="ECO:0000259" key="2">
    <source>
        <dbReference type="Pfam" id="PF02470"/>
    </source>
</evidence>
<dbReference type="EMBL" id="SMAF01000002">
    <property type="protein sequence ID" value="TCT00683.1"/>
    <property type="molecule type" value="Genomic_DNA"/>
</dbReference>
<reference evidence="3 4" key="1">
    <citation type="submission" date="2019-03" db="EMBL/GenBank/DDBJ databases">
        <title>Genomic Encyclopedia of Type Strains, Phase IV (KMG-IV): sequencing the most valuable type-strain genomes for metagenomic binning, comparative biology and taxonomic classification.</title>
        <authorList>
            <person name="Goeker M."/>
        </authorList>
    </citation>
    <scope>NUCLEOTIDE SEQUENCE [LARGE SCALE GENOMIC DNA]</scope>
    <source>
        <strain evidence="3 4">DSM 21944</strain>
    </source>
</reference>
<name>A0A4R3LKB3_9GAMM</name>
<evidence type="ECO:0000256" key="1">
    <source>
        <dbReference type="SAM" id="Phobius"/>
    </source>
</evidence>
<dbReference type="OrthoDB" id="9806984at2"/>
<protein>
    <submittedName>
        <fullName evidence="3">Phospholipid/cholesterol/gamma-HCH transport system substrate-binding protein</fullName>
    </submittedName>
</protein>
<dbReference type="PANTHER" id="PTHR36698:SF2">
    <property type="entry name" value="MCE_MLAD DOMAIN-CONTAINING PROTEIN"/>
    <property type="match status" value="1"/>
</dbReference>
<dbReference type="PANTHER" id="PTHR36698">
    <property type="entry name" value="BLL5892 PROTEIN"/>
    <property type="match status" value="1"/>
</dbReference>
<feature type="domain" description="Mce/MlaD" evidence="2">
    <location>
        <begin position="40"/>
        <end position="116"/>
    </location>
</feature>
<keyword evidence="1" id="KW-1133">Transmembrane helix</keyword>
<proteinExistence type="predicted"/>
<organism evidence="3 4">
    <name type="scientific">Pseudofulvimonas gallinarii</name>
    <dbReference type="NCBI Taxonomy" id="634155"/>
    <lineage>
        <taxon>Bacteria</taxon>
        <taxon>Pseudomonadati</taxon>
        <taxon>Pseudomonadota</taxon>
        <taxon>Gammaproteobacteria</taxon>
        <taxon>Lysobacterales</taxon>
        <taxon>Rhodanobacteraceae</taxon>
        <taxon>Pseudofulvimonas</taxon>
    </lineage>
</organism>
<gene>
    <name evidence="3" type="ORF">EDC25_10247</name>
</gene>
<dbReference type="Pfam" id="PF02470">
    <property type="entry name" value="MlaD"/>
    <property type="match status" value="1"/>
</dbReference>
<accession>A0A4R3LKB3</accession>
<dbReference type="InterPro" id="IPR003399">
    <property type="entry name" value="Mce/MlaD"/>
</dbReference>
<keyword evidence="4" id="KW-1185">Reference proteome</keyword>
<dbReference type="RefSeq" id="WP_123520954.1">
    <property type="nucleotide sequence ID" value="NZ_JBHLWF010000013.1"/>
</dbReference>
<dbReference type="Proteomes" id="UP000294599">
    <property type="component" value="Unassembled WGS sequence"/>
</dbReference>
<comment type="caution">
    <text evidence="3">The sequence shown here is derived from an EMBL/GenBank/DDBJ whole genome shotgun (WGS) entry which is preliminary data.</text>
</comment>
<evidence type="ECO:0000313" key="3">
    <source>
        <dbReference type="EMBL" id="TCT00683.1"/>
    </source>
</evidence>